<dbReference type="InterPro" id="IPR050228">
    <property type="entry name" value="Carboxylesterase_BioH"/>
</dbReference>
<dbReference type="OrthoDB" id="408373at2759"/>
<feature type="compositionally biased region" description="Basic and acidic residues" evidence="1">
    <location>
        <begin position="301"/>
        <end position="320"/>
    </location>
</feature>
<dbReference type="PANTHER" id="PTHR43194">
    <property type="entry name" value="HYDROLASE ALPHA/BETA FOLD FAMILY"/>
    <property type="match status" value="1"/>
</dbReference>
<dbReference type="SUPFAM" id="SSF53474">
    <property type="entry name" value="alpha/beta-Hydrolases"/>
    <property type="match status" value="1"/>
</dbReference>
<dbReference type="Gene3D" id="3.40.50.1820">
    <property type="entry name" value="alpha/beta hydrolase"/>
    <property type="match status" value="1"/>
</dbReference>
<organism evidence="4 5">
    <name type="scientific">Pterulicium gracile</name>
    <dbReference type="NCBI Taxonomy" id="1884261"/>
    <lineage>
        <taxon>Eukaryota</taxon>
        <taxon>Fungi</taxon>
        <taxon>Dikarya</taxon>
        <taxon>Basidiomycota</taxon>
        <taxon>Agaricomycotina</taxon>
        <taxon>Agaricomycetes</taxon>
        <taxon>Agaricomycetidae</taxon>
        <taxon>Agaricales</taxon>
        <taxon>Pleurotineae</taxon>
        <taxon>Pterulaceae</taxon>
        <taxon>Pterulicium</taxon>
    </lineage>
</organism>
<feature type="signal peptide" evidence="2">
    <location>
        <begin position="1"/>
        <end position="25"/>
    </location>
</feature>
<evidence type="ECO:0000256" key="2">
    <source>
        <dbReference type="SAM" id="SignalP"/>
    </source>
</evidence>
<evidence type="ECO:0000313" key="4">
    <source>
        <dbReference type="EMBL" id="TFL05368.1"/>
    </source>
</evidence>
<dbReference type="Pfam" id="PF12697">
    <property type="entry name" value="Abhydrolase_6"/>
    <property type="match status" value="1"/>
</dbReference>
<dbReference type="InterPro" id="IPR029058">
    <property type="entry name" value="AB_hydrolase_fold"/>
</dbReference>
<keyword evidence="4" id="KW-0378">Hydrolase</keyword>
<feature type="region of interest" description="Disordered" evidence="1">
    <location>
        <begin position="296"/>
        <end position="320"/>
    </location>
</feature>
<keyword evidence="5" id="KW-1185">Reference proteome</keyword>
<feature type="domain" description="AB hydrolase-1" evidence="3">
    <location>
        <begin position="81"/>
        <end position="346"/>
    </location>
</feature>
<reference evidence="4 5" key="1">
    <citation type="journal article" date="2019" name="Nat. Ecol. Evol.">
        <title>Megaphylogeny resolves global patterns of mushroom evolution.</title>
        <authorList>
            <person name="Varga T."/>
            <person name="Krizsan K."/>
            <person name="Foldi C."/>
            <person name="Dima B."/>
            <person name="Sanchez-Garcia M."/>
            <person name="Sanchez-Ramirez S."/>
            <person name="Szollosi G.J."/>
            <person name="Szarkandi J.G."/>
            <person name="Papp V."/>
            <person name="Albert L."/>
            <person name="Andreopoulos W."/>
            <person name="Angelini C."/>
            <person name="Antonin V."/>
            <person name="Barry K.W."/>
            <person name="Bougher N.L."/>
            <person name="Buchanan P."/>
            <person name="Buyck B."/>
            <person name="Bense V."/>
            <person name="Catcheside P."/>
            <person name="Chovatia M."/>
            <person name="Cooper J."/>
            <person name="Damon W."/>
            <person name="Desjardin D."/>
            <person name="Finy P."/>
            <person name="Geml J."/>
            <person name="Haridas S."/>
            <person name="Hughes K."/>
            <person name="Justo A."/>
            <person name="Karasinski D."/>
            <person name="Kautmanova I."/>
            <person name="Kiss B."/>
            <person name="Kocsube S."/>
            <person name="Kotiranta H."/>
            <person name="LaButti K.M."/>
            <person name="Lechner B.E."/>
            <person name="Liimatainen K."/>
            <person name="Lipzen A."/>
            <person name="Lukacs Z."/>
            <person name="Mihaltcheva S."/>
            <person name="Morgado L.N."/>
            <person name="Niskanen T."/>
            <person name="Noordeloos M.E."/>
            <person name="Ohm R.A."/>
            <person name="Ortiz-Santana B."/>
            <person name="Ovrebo C."/>
            <person name="Racz N."/>
            <person name="Riley R."/>
            <person name="Savchenko A."/>
            <person name="Shiryaev A."/>
            <person name="Soop K."/>
            <person name="Spirin V."/>
            <person name="Szebenyi C."/>
            <person name="Tomsovsky M."/>
            <person name="Tulloss R.E."/>
            <person name="Uehling J."/>
            <person name="Grigoriev I.V."/>
            <person name="Vagvolgyi C."/>
            <person name="Papp T."/>
            <person name="Martin F.M."/>
            <person name="Miettinen O."/>
            <person name="Hibbett D.S."/>
            <person name="Nagy L.G."/>
        </authorList>
    </citation>
    <scope>NUCLEOTIDE SEQUENCE [LARGE SCALE GENOMIC DNA]</scope>
    <source>
        <strain evidence="4 5">CBS 309.79</strain>
    </source>
</reference>
<name>A0A5C3QVE3_9AGAR</name>
<accession>A0A5C3QVE3</accession>
<dbReference type="InterPro" id="IPR000073">
    <property type="entry name" value="AB_hydrolase_1"/>
</dbReference>
<protein>
    <submittedName>
        <fullName evidence="4">Alpha/Beta hydrolase protein</fullName>
    </submittedName>
</protein>
<evidence type="ECO:0000259" key="3">
    <source>
        <dbReference type="Pfam" id="PF12697"/>
    </source>
</evidence>
<keyword evidence="2" id="KW-0732">Signal</keyword>
<dbReference type="GO" id="GO:0016787">
    <property type="term" value="F:hydrolase activity"/>
    <property type="evidence" value="ECO:0007669"/>
    <property type="project" value="UniProtKB-KW"/>
</dbReference>
<dbReference type="PANTHER" id="PTHR43194:SF2">
    <property type="entry name" value="PEROXISOMAL MEMBRANE PROTEIN LPX1"/>
    <property type="match status" value="1"/>
</dbReference>
<dbReference type="PRINTS" id="PR00111">
    <property type="entry name" value="ABHYDROLASE"/>
</dbReference>
<sequence>MALFQLILLIIPPFLLFTYFIATSASEPTTLTIHPSLASLPASLDIAKVYPEDLFEGGAEVLLSYGKVKYWVLGPEDGQKVVLVHGLSMPSIVFKDVAPALASNGFRVLVYDLYGRGYTEAPQTTYDVNLYTTQLALLMQHLRWDRASLLGMSMGGGIVGAFVHQFPWLVERKVVLVCPAGVVDTKDLSRTTRLLSSSTIQWIASSYPVRAYMRWLANSPSTSDDPLAQIVRIQSAHLPGFNPALASSIRHGPIRGLHSSFSSPAFAQRDVLIVHGTKDRTVPFVYAKRVRGLVGGAQEAGRNERERAKSGDKLGLEDGQKGGSVRLVKMEGKGHGVMMEEWEEVTRRVVEFFDGEDGE</sequence>
<dbReference type="Proteomes" id="UP000305067">
    <property type="component" value="Unassembled WGS sequence"/>
</dbReference>
<evidence type="ECO:0000313" key="5">
    <source>
        <dbReference type="Proteomes" id="UP000305067"/>
    </source>
</evidence>
<dbReference type="STRING" id="1884261.A0A5C3QVE3"/>
<gene>
    <name evidence="4" type="ORF">BDV98DRAFT_590052</name>
</gene>
<proteinExistence type="predicted"/>
<dbReference type="EMBL" id="ML178817">
    <property type="protein sequence ID" value="TFL05368.1"/>
    <property type="molecule type" value="Genomic_DNA"/>
</dbReference>
<evidence type="ECO:0000256" key="1">
    <source>
        <dbReference type="SAM" id="MobiDB-lite"/>
    </source>
</evidence>
<dbReference type="AlphaFoldDB" id="A0A5C3QVE3"/>
<feature type="chain" id="PRO_5022990056" evidence="2">
    <location>
        <begin position="26"/>
        <end position="359"/>
    </location>
</feature>